<keyword evidence="6" id="KW-1185">Reference proteome</keyword>
<evidence type="ECO:0000256" key="2">
    <source>
        <dbReference type="SAM" id="SignalP"/>
    </source>
</evidence>
<dbReference type="Proteomes" id="UP000663870">
    <property type="component" value="Unassembled WGS sequence"/>
</dbReference>
<evidence type="ECO:0000256" key="1">
    <source>
        <dbReference type="SAM" id="MobiDB-lite"/>
    </source>
</evidence>
<feature type="chain" id="PRO_5036224331" evidence="2">
    <location>
        <begin position="24"/>
        <end position="107"/>
    </location>
</feature>
<reference evidence="3" key="1">
    <citation type="submission" date="2021-02" db="EMBL/GenBank/DDBJ databases">
        <authorList>
            <person name="Nowell W R."/>
        </authorList>
    </citation>
    <scope>NUCLEOTIDE SEQUENCE</scope>
</reference>
<feature type="signal peptide" evidence="2">
    <location>
        <begin position="1"/>
        <end position="23"/>
    </location>
</feature>
<proteinExistence type="predicted"/>
<evidence type="ECO:0000313" key="4">
    <source>
        <dbReference type="EMBL" id="CAF1158970.1"/>
    </source>
</evidence>
<organism evidence="3 5">
    <name type="scientific">Rotaria sordida</name>
    <dbReference type="NCBI Taxonomy" id="392033"/>
    <lineage>
        <taxon>Eukaryota</taxon>
        <taxon>Metazoa</taxon>
        <taxon>Spiralia</taxon>
        <taxon>Gnathifera</taxon>
        <taxon>Rotifera</taxon>
        <taxon>Eurotatoria</taxon>
        <taxon>Bdelloidea</taxon>
        <taxon>Philodinida</taxon>
        <taxon>Philodinidae</taxon>
        <taxon>Rotaria</taxon>
    </lineage>
</organism>
<dbReference type="EMBL" id="CAJNOH010000265">
    <property type="protein sequence ID" value="CAF0975496.1"/>
    <property type="molecule type" value="Genomic_DNA"/>
</dbReference>
<keyword evidence="2" id="KW-0732">Signal</keyword>
<evidence type="ECO:0000313" key="3">
    <source>
        <dbReference type="EMBL" id="CAF0975496.1"/>
    </source>
</evidence>
<feature type="region of interest" description="Disordered" evidence="1">
    <location>
        <begin position="27"/>
        <end position="47"/>
    </location>
</feature>
<dbReference type="AlphaFoldDB" id="A0A814EXW8"/>
<feature type="compositionally biased region" description="Basic and acidic residues" evidence="1">
    <location>
        <begin position="27"/>
        <end position="38"/>
    </location>
</feature>
<protein>
    <submittedName>
        <fullName evidence="3">Uncharacterized protein</fullName>
    </submittedName>
</protein>
<gene>
    <name evidence="4" type="ORF">JXQ802_LOCUS22148</name>
    <name evidence="3" type="ORF">PYM288_LOCUS13337</name>
</gene>
<evidence type="ECO:0000313" key="6">
    <source>
        <dbReference type="Proteomes" id="UP000663870"/>
    </source>
</evidence>
<name>A0A814EXW8_9BILA</name>
<accession>A0A814EXW8</accession>
<dbReference type="Proteomes" id="UP000663854">
    <property type="component" value="Unassembled WGS sequence"/>
</dbReference>
<comment type="caution">
    <text evidence="3">The sequence shown here is derived from an EMBL/GenBank/DDBJ whole genome shotgun (WGS) entry which is preliminary data.</text>
</comment>
<dbReference type="EMBL" id="CAJNOL010000667">
    <property type="protein sequence ID" value="CAF1158970.1"/>
    <property type="molecule type" value="Genomic_DNA"/>
</dbReference>
<sequence length="107" mass="12142">MLLIKIVVGLCLVLLLTVCELNAAEKQEREARVKRGDPPKNSAAPSWVKNDGWLRTIKWRDDDNCTSWTTRLFDTKYGNGNYAKGPNSEYNKTQKDCVRGGLAIQRE</sequence>
<evidence type="ECO:0000313" key="5">
    <source>
        <dbReference type="Proteomes" id="UP000663854"/>
    </source>
</evidence>